<protein>
    <submittedName>
        <fullName evidence="1">Uncharacterized protein</fullName>
    </submittedName>
</protein>
<dbReference type="EMBL" id="FQZQ01000009">
    <property type="protein sequence ID" value="SHJ51319.1"/>
    <property type="molecule type" value="Genomic_DNA"/>
</dbReference>
<organism evidence="1 2">
    <name type="scientific">Shimia gijangensis</name>
    <dbReference type="NCBI Taxonomy" id="1470563"/>
    <lineage>
        <taxon>Bacteria</taxon>
        <taxon>Pseudomonadati</taxon>
        <taxon>Pseudomonadota</taxon>
        <taxon>Alphaproteobacteria</taxon>
        <taxon>Rhodobacterales</taxon>
        <taxon>Roseobacteraceae</taxon>
    </lineage>
</organism>
<keyword evidence="2" id="KW-1185">Reference proteome</keyword>
<dbReference type="STRING" id="1470563.SAMN05444000_109147"/>
<proteinExistence type="predicted"/>
<evidence type="ECO:0000313" key="1">
    <source>
        <dbReference type="EMBL" id="SHJ51319.1"/>
    </source>
</evidence>
<name>A0A1M6JXA4_9RHOB</name>
<dbReference type="AlphaFoldDB" id="A0A1M6JXA4"/>
<gene>
    <name evidence="1" type="ORF">SAMN05444000_109147</name>
</gene>
<reference evidence="2" key="1">
    <citation type="submission" date="2016-11" db="EMBL/GenBank/DDBJ databases">
        <authorList>
            <person name="Varghese N."/>
            <person name="Submissions S."/>
        </authorList>
    </citation>
    <scope>NUCLEOTIDE SEQUENCE [LARGE SCALE GENOMIC DNA]</scope>
    <source>
        <strain evidence="2">DSM 100564</strain>
    </source>
</reference>
<sequence>MDGQAEATQYIRGKFSVEKNALSSLAPVFKWAEINP</sequence>
<accession>A0A1M6JXA4</accession>
<evidence type="ECO:0000313" key="2">
    <source>
        <dbReference type="Proteomes" id="UP000183982"/>
    </source>
</evidence>
<dbReference type="Proteomes" id="UP000183982">
    <property type="component" value="Unassembled WGS sequence"/>
</dbReference>